<gene>
    <name evidence="2" type="ORF">GA0061098_102398</name>
</gene>
<accession>A0A1C3XPD6</accession>
<organism evidence="2 3">
    <name type="scientific">Bradyrhizobium shewense</name>
    <dbReference type="NCBI Taxonomy" id="1761772"/>
    <lineage>
        <taxon>Bacteria</taxon>
        <taxon>Pseudomonadati</taxon>
        <taxon>Pseudomonadota</taxon>
        <taxon>Alphaproteobacteria</taxon>
        <taxon>Hyphomicrobiales</taxon>
        <taxon>Nitrobacteraceae</taxon>
        <taxon>Bradyrhizobium</taxon>
    </lineage>
</organism>
<evidence type="ECO:0000256" key="1">
    <source>
        <dbReference type="SAM" id="MobiDB-lite"/>
    </source>
</evidence>
<dbReference type="EMBL" id="FMAI01000023">
    <property type="protein sequence ID" value="SCB54142.1"/>
    <property type="molecule type" value="Genomic_DNA"/>
</dbReference>
<evidence type="ECO:0000313" key="3">
    <source>
        <dbReference type="Proteomes" id="UP000199184"/>
    </source>
</evidence>
<dbReference type="RefSeq" id="WP_091965594.1">
    <property type="nucleotide sequence ID" value="NZ_FMAI01000023.1"/>
</dbReference>
<evidence type="ECO:0000313" key="2">
    <source>
        <dbReference type="EMBL" id="SCB54142.1"/>
    </source>
</evidence>
<name>A0A1C3XPD6_9BRAD</name>
<dbReference type="AlphaFoldDB" id="A0A1C3XPD6"/>
<feature type="region of interest" description="Disordered" evidence="1">
    <location>
        <begin position="36"/>
        <end position="70"/>
    </location>
</feature>
<keyword evidence="3" id="KW-1185">Reference proteome</keyword>
<protein>
    <submittedName>
        <fullName evidence="2">Uncharacterized protein</fullName>
    </submittedName>
</protein>
<proteinExistence type="predicted"/>
<reference evidence="3" key="1">
    <citation type="submission" date="2016-08" db="EMBL/GenBank/DDBJ databases">
        <authorList>
            <person name="Varghese N."/>
            <person name="Submissions Spin"/>
        </authorList>
    </citation>
    <scope>NUCLEOTIDE SEQUENCE [LARGE SCALE GENOMIC DNA]</scope>
    <source>
        <strain evidence="3">ERR11</strain>
    </source>
</reference>
<dbReference type="Proteomes" id="UP000199184">
    <property type="component" value="Unassembled WGS sequence"/>
</dbReference>
<sequence>MAGREYLNRQAATLLKFAKTTTDPMVALGLVEKAADLKEQAENPPTDRGDEAPDAAGDGSSPRTAGGTVP</sequence>
<feature type="compositionally biased region" description="Basic and acidic residues" evidence="1">
    <location>
        <begin position="36"/>
        <end position="51"/>
    </location>
</feature>